<dbReference type="EMBL" id="RFDI01000343">
    <property type="protein sequence ID" value="RSR59557.1"/>
    <property type="molecule type" value="Genomic_DNA"/>
</dbReference>
<gene>
    <name evidence="1" type="ORF">EA686_08100</name>
</gene>
<evidence type="ECO:0000313" key="2">
    <source>
        <dbReference type="Proteomes" id="UP000280073"/>
    </source>
</evidence>
<proteinExistence type="predicted"/>
<feature type="non-terminal residue" evidence="1">
    <location>
        <position position="1"/>
    </location>
</feature>
<name>A0A429MSA1_ACIBA</name>
<dbReference type="Proteomes" id="UP000280073">
    <property type="component" value="Unassembled WGS sequence"/>
</dbReference>
<reference evidence="1 2" key="1">
    <citation type="submission" date="2018-10" db="EMBL/GenBank/DDBJ databases">
        <title>GWAS and RNA-Seq identify cryptic mechanisms of antimicrobial resistance in Acinetobacter baumannii.</title>
        <authorList>
            <person name="Sahl J.W."/>
        </authorList>
    </citation>
    <scope>NUCLEOTIDE SEQUENCE [LARGE SCALE GENOMIC DNA]</scope>
    <source>
        <strain evidence="1 2">TG28175</strain>
    </source>
</reference>
<evidence type="ECO:0000313" key="1">
    <source>
        <dbReference type="EMBL" id="RSR59557.1"/>
    </source>
</evidence>
<protein>
    <submittedName>
        <fullName evidence="1">Alpha/beta hydrolase</fullName>
    </submittedName>
</protein>
<comment type="caution">
    <text evidence="1">The sequence shown here is derived from an EMBL/GenBank/DDBJ whole genome shotgun (WGS) entry which is preliminary data.</text>
</comment>
<dbReference type="GO" id="GO:0016787">
    <property type="term" value="F:hydrolase activity"/>
    <property type="evidence" value="ECO:0007669"/>
    <property type="project" value="UniProtKB-KW"/>
</dbReference>
<dbReference type="AlphaFoldDB" id="A0A429MSA1"/>
<accession>A0A429MSA1</accession>
<organism evidence="1 2">
    <name type="scientific">Acinetobacter baumannii</name>
    <dbReference type="NCBI Taxonomy" id="470"/>
    <lineage>
        <taxon>Bacteria</taxon>
        <taxon>Pseudomonadati</taxon>
        <taxon>Pseudomonadota</taxon>
        <taxon>Gammaproteobacteria</taxon>
        <taxon>Moraxellales</taxon>
        <taxon>Moraxellaceae</taxon>
        <taxon>Acinetobacter</taxon>
        <taxon>Acinetobacter calcoaceticus/baumannii complex</taxon>
    </lineage>
</organism>
<keyword evidence="1" id="KW-0378">Hydrolase</keyword>
<sequence length="28" mass="3404">HCAFYEGWRSTSWAARLMADYFLIEHNK</sequence>